<evidence type="ECO:0000313" key="16">
    <source>
        <dbReference type="Proteomes" id="UP000823635"/>
    </source>
</evidence>
<dbReference type="GO" id="GO:0046872">
    <property type="term" value="F:metal ion binding"/>
    <property type="evidence" value="ECO:0007669"/>
    <property type="project" value="UniProtKB-KW"/>
</dbReference>
<keyword evidence="12 14" id="KW-0479">Metal-binding</keyword>
<dbReference type="PROSITE" id="PS01348">
    <property type="entry name" value="MRAY_2"/>
    <property type="match status" value="1"/>
</dbReference>
<keyword evidence="12 14" id="KW-0460">Magnesium</keyword>
<dbReference type="GO" id="GO:0071555">
    <property type="term" value="P:cell wall organization"/>
    <property type="evidence" value="ECO:0007669"/>
    <property type="project" value="UniProtKB-KW"/>
</dbReference>
<evidence type="ECO:0000256" key="13">
    <source>
        <dbReference type="NCBIfam" id="TIGR00445"/>
    </source>
</evidence>
<accession>A0A9D9DNE2</accession>
<evidence type="ECO:0000256" key="7">
    <source>
        <dbReference type="ARBA" id="ARBA00022984"/>
    </source>
</evidence>
<evidence type="ECO:0000256" key="14">
    <source>
        <dbReference type="PIRSR" id="PIRSR600715-1"/>
    </source>
</evidence>
<feature type="transmembrane region" description="Helical" evidence="12">
    <location>
        <begin position="395"/>
        <end position="414"/>
    </location>
</feature>
<dbReference type="EMBL" id="JADINB010000115">
    <property type="protein sequence ID" value="MBO8429280.1"/>
    <property type="molecule type" value="Genomic_DNA"/>
</dbReference>
<evidence type="ECO:0000256" key="11">
    <source>
        <dbReference type="ARBA" id="ARBA00023316"/>
    </source>
</evidence>
<sequence>MLYHLFEYLTENGYDFPGMGLMKYISFRALLATIVALITGLYLAPKIIRKLQKRQIGEEIRDLGLEGQLSKKGTPTMGGIIILLSILVPALLFGDLTNIYVILLIITTIWLGLIGFLDDSIKVFKRNKEGLNGKYKIIGQVTLGLLVGIILCTNDSVTIRERIPSSANESQSEVALYKDVKSTKTNIPFVKDNQFDYSWLAPFKGKAKEITGWGIYILVIIFIITAVSNGTNLTDGMDGLATGTSAIIGTAIGILAYLSGNSIYASYLNMMYIPATGEVVIFMAAFVGALIGFLWYNTFPAQVFMGDTGSLALGGIIAVSAIIIRKELLIPILCGIFFVESISVIVQRLYFKYTKHKYGEGRRVFKMSPLHHHFQKEGIDALIKRPHRAIPEAKIVVRFWIITILLCALSIITLKIR</sequence>
<dbReference type="PANTHER" id="PTHR22926:SF5">
    <property type="entry name" value="PHOSPHO-N-ACETYLMURAMOYL-PENTAPEPTIDE-TRANSFERASE HOMOLOG"/>
    <property type="match status" value="1"/>
</dbReference>
<comment type="pathway">
    <text evidence="12">Cell wall biogenesis; peptidoglycan biosynthesis.</text>
</comment>
<dbReference type="GO" id="GO:0005886">
    <property type="term" value="C:plasma membrane"/>
    <property type="evidence" value="ECO:0007669"/>
    <property type="project" value="UniProtKB-SubCell"/>
</dbReference>
<evidence type="ECO:0000256" key="3">
    <source>
        <dbReference type="ARBA" id="ARBA00022618"/>
    </source>
</evidence>
<keyword evidence="11 12" id="KW-0961">Cell wall biogenesis/degradation</keyword>
<keyword evidence="4 12" id="KW-0808">Transferase</keyword>
<dbReference type="GO" id="GO:0009252">
    <property type="term" value="P:peptidoglycan biosynthetic process"/>
    <property type="evidence" value="ECO:0007669"/>
    <property type="project" value="UniProtKB-UniRule"/>
</dbReference>
<organism evidence="15 16">
    <name type="scientific">Candidatus Egerieousia excrementavium</name>
    <dbReference type="NCBI Taxonomy" id="2840778"/>
    <lineage>
        <taxon>Bacteria</taxon>
        <taxon>Pseudomonadati</taxon>
        <taxon>Bacteroidota</taxon>
        <taxon>Bacteroidia</taxon>
        <taxon>Bacteroidales</taxon>
        <taxon>Candidatus Egerieousia</taxon>
    </lineage>
</organism>
<feature type="transmembrane region" description="Helical" evidence="12">
    <location>
        <begin position="99"/>
        <end position="117"/>
    </location>
</feature>
<evidence type="ECO:0000256" key="5">
    <source>
        <dbReference type="ARBA" id="ARBA00022692"/>
    </source>
</evidence>
<feature type="transmembrane region" description="Helical" evidence="12">
    <location>
        <begin position="25"/>
        <end position="44"/>
    </location>
</feature>
<feature type="transmembrane region" description="Helical" evidence="12">
    <location>
        <begin position="330"/>
        <end position="351"/>
    </location>
</feature>
<evidence type="ECO:0000256" key="6">
    <source>
        <dbReference type="ARBA" id="ARBA00022960"/>
    </source>
</evidence>
<dbReference type="GO" id="GO:0051301">
    <property type="term" value="P:cell division"/>
    <property type="evidence" value="ECO:0007669"/>
    <property type="project" value="UniProtKB-KW"/>
</dbReference>
<gene>
    <name evidence="12" type="primary">mraY</name>
    <name evidence="15" type="ORF">IAC68_05060</name>
</gene>
<keyword evidence="5 12" id="KW-0812">Transmembrane</keyword>
<comment type="similarity">
    <text evidence="2 12">Belongs to the glycosyltransferase 4 family. MraY subfamily.</text>
</comment>
<feature type="transmembrane region" description="Helical" evidence="12">
    <location>
        <begin position="279"/>
        <end position="296"/>
    </location>
</feature>
<reference evidence="15" key="1">
    <citation type="submission" date="2020-10" db="EMBL/GenBank/DDBJ databases">
        <authorList>
            <person name="Gilroy R."/>
        </authorList>
    </citation>
    <scope>NUCLEOTIDE SEQUENCE</scope>
    <source>
        <strain evidence="15">15467</strain>
    </source>
</reference>
<feature type="transmembrane region" description="Helical" evidence="12">
    <location>
        <begin position="240"/>
        <end position="259"/>
    </location>
</feature>
<comment type="subcellular location">
    <subcellularLocation>
        <location evidence="12">Cell membrane</location>
        <topology evidence="12">Multi-pass membrane protein</topology>
    </subcellularLocation>
    <subcellularLocation>
        <location evidence="1">Membrane</location>
        <topology evidence="1">Multi-pass membrane protein</topology>
    </subcellularLocation>
</comment>
<dbReference type="HAMAP" id="MF_00038">
    <property type="entry name" value="MraY"/>
    <property type="match status" value="1"/>
</dbReference>
<comment type="function">
    <text evidence="12">Catalyzes the initial step of the lipid cycle reactions in the biosynthesis of the cell wall peptidoglycan: transfers peptidoglycan precursor phospho-MurNAc-pentapeptide from UDP-MurNAc-pentapeptide onto the lipid carrier undecaprenyl phosphate, yielding undecaprenyl-pyrophosphoryl-MurNAc-pentapeptide, known as lipid I.</text>
</comment>
<feature type="transmembrane region" description="Helical" evidence="12">
    <location>
        <begin position="76"/>
        <end position="93"/>
    </location>
</feature>
<keyword evidence="6 12" id="KW-0133">Cell shape</keyword>
<reference evidence="15" key="2">
    <citation type="journal article" date="2021" name="PeerJ">
        <title>Extensive microbial diversity within the chicken gut microbiome revealed by metagenomics and culture.</title>
        <authorList>
            <person name="Gilroy R."/>
            <person name="Ravi A."/>
            <person name="Getino M."/>
            <person name="Pursley I."/>
            <person name="Horton D.L."/>
            <person name="Alikhan N.F."/>
            <person name="Baker D."/>
            <person name="Gharbi K."/>
            <person name="Hall N."/>
            <person name="Watson M."/>
            <person name="Adriaenssens E.M."/>
            <person name="Foster-Nyarko E."/>
            <person name="Jarju S."/>
            <person name="Secka A."/>
            <person name="Antonio M."/>
            <person name="Oren A."/>
            <person name="Chaudhuri R.R."/>
            <person name="La Ragione R."/>
            <person name="Hildebrand F."/>
            <person name="Pallen M.J."/>
        </authorList>
    </citation>
    <scope>NUCLEOTIDE SEQUENCE</scope>
    <source>
        <strain evidence="15">15467</strain>
    </source>
</reference>
<feature type="transmembrane region" description="Helical" evidence="12">
    <location>
        <begin position="303"/>
        <end position="324"/>
    </location>
</feature>
<keyword evidence="9 12" id="KW-0472">Membrane</keyword>
<dbReference type="Pfam" id="PF10555">
    <property type="entry name" value="MraY_sig1"/>
    <property type="match status" value="1"/>
</dbReference>
<comment type="cofactor">
    <cofactor evidence="12 14">
        <name>Mg(2+)</name>
        <dbReference type="ChEBI" id="CHEBI:18420"/>
    </cofactor>
</comment>
<dbReference type="InterPro" id="IPR018480">
    <property type="entry name" value="PNAcMuramoyl-5peptid_Trfase_CS"/>
</dbReference>
<feature type="transmembrane region" description="Helical" evidence="12">
    <location>
        <begin position="137"/>
        <end position="157"/>
    </location>
</feature>
<evidence type="ECO:0000256" key="10">
    <source>
        <dbReference type="ARBA" id="ARBA00023306"/>
    </source>
</evidence>
<evidence type="ECO:0000256" key="9">
    <source>
        <dbReference type="ARBA" id="ARBA00023136"/>
    </source>
</evidence>
<feature type="transmembrane region" description="Helical" evidence="12">
    <location>
        <begin position="210"/>
        <end position="228"/>
    </location>
</feature>
<dbReference type="EC" id="2.7.8.13" evidence="12 13"/>
<evidence type="ECO:0000313" key="15">
    <source>
        <dbReference type="EMBL" id="MBO8429280.1"/>
    </source>
</evidence>
<evidence type="ECO:0000256" key="12">
    <source>
        <dbReference type="HAMAP-Rule" id="MF_00038"/>
    </source>
</evidence>
<evidence type="ECO:0000256" key="1">
    <source>
        <dbReference type="ARBA" id="ARBA00004141"/>
    </source>
</evidence>
<evidence type="ECO:0000256" key="2">
    <source>
        <dbReference type="ARBA" id="ARBA00005583"/>
    </source>
</evidence>
<dbReference type="Proteomes" id="UP000823635">
    <property type="component" value="Unassembled WGS sequence"/>
</dbReference>
<dbReference type="AlphaFoldDB" id="A0A9D9DNE2"/>
<keyword evidence="12" id="KW-1003">Cell membrane</keyword>
<keyword evidence="8 12" id="KW-1133">Transmembrane helix</keyword>
<evidence type="ECO:0000256" key="4">
    <source>
        <dbReference type="ARBA" id="ARBA00022679"/>
    </source>
</evidence>
<dbReference type="NCBIfam" id="TIGR00445">
    <property type="entry name" value="mraY"/>
    <property type="match status" value="1"/>
</dbReference>
<keyword evidence="7 12" id="KW-0573">Peptidoglycan synthesis</keyword>
<keyword evidence="3 12" id="KW-0132">Cell division</keyword>
<comment type="caution">
    <text evidence="15">The sequence shown here is derived from an EMBL/GenBank/DDBJ whole genome shotgun (WGS) entry which is preliminary data.</text>
</comment>
<evidence type="ECO:0000256" key="8">
    <source>
        <dbReference type="ARBA" id="ARBA00022989"/>
    </source>
</evidence>
<keyword evidence="10 12" id="KW-0131">Cell cycle</keyword>
<comment type="catalytic activity">
    <reaction evidence="12">
        <text>UDP-N-acetyl-alpha-D-muramoyl-L-alanyl-gamma-D-glutamyl-meso-2,6-diaminopimeloyl-D-alanyl-D-alanine + di-trans,octa-cis-undecaprenyl phosphate = di-trans,octa-cis-undecaprenyl diphospho-N-acetyl-alpha-D-muramoyl-L-alanyl-D-glutamyl-meso-2,6-diaminopimeloyl-D-alanyl-D-alanine + UMP</text>
        <dbReference type="Rhea" id="RHEA:28386"/>
        <dbReference type="ChEBI" id="CHEBI:57865"/>
        <dbReference type="ChEBI" id="CHEBI:60392"/>
        <dbReference type="ChEBI" id="CHEBI:61386"/>
        <dbReference type="ChEBI" id="CHEBI:61387"/>
        <dbReference type="EC" id="2.7.8.13"/>
    </reaction>
</comment>
<dbReference type="PANTHER" id="PTHR22926">
    <property type="entry name" value="PHOSPHO-N-ACETYLMURAMOYL-PENTAPEPTIDE-TRANSFERASE"/>
    <property type="match status" value="1"/>
</dbReference>
<protein>
    <recommendedName>
        <fullName evidence="12 13">Phospho-N-acetylmuramoyl-pentapeptide-transferase</fullName>
        <ecNumber evidence="12 13">2.7.8.13</ecNumber>
    </recommendedName>
    <alternativeName>
        <fullName evidence="12">UDP-MurNAc-pentapeptide phosphotransferase</fullName>
    </alternativeName>
</protein>
<dbReference type="GO" id="GO:0008963">
    <property type="term" value="F:phospho-N-acetylmuramoyl-pentapeptide-transferase activity"/>
    <property type="evidence" value="ECO:0007669"/>
    <property type="project" value="UniProtKB-UniRule"/>
</dbReference>
<feature type="binding site" evidence="14">
    <location>
        <position position="232"/>
    </location>
    <ligand>
        <name>Mg(2+)</name>
        <dbReference type="ChEBI" id="CHEBI:18420"/>
    </ligand>
</feature>
<dbReference type="PROSITE" id="PS01347">
    <property type="entry name" value="MRAY_1"/>
    <property type="match status" value="1"/>
</dbReference>
<dbReference type="Pfam" id="PF00953">
    <property type="entry name" value="Glycos_transf_4"/>
    <property type="match status" value="1"/>
</dbReference>
<dbReference type="GO" id="GO:0008360">
    <property type="term" value="P:regulation of cell shape"/>
    <property type="evidence" value="ECO:0007669"/>
    <property type="project" value="UniProtKB-KW"/>
</dbReference>
<feature type="binding site" evidence="14">
    <location>
        <position position="307"/>
    </location>
    <ligand>
        <name>Mg(2+)</name>
        <dbReference type="ChEBI" id="CHEBI:18420"/>
    </ligand>
</feature>
<dbReference type="InterPro" id="IPR003524">
    <property type="entry name" value="PNAcMuramoyl-5peptid_Trfase"/>
</dbReference>
<dbReference type="InterPro" id="IPR000715">
    <property type="entry name" value="Glycosyl_transferase_4"/>
</dbReference>
<proteinExistence type="inferred from homology"/>
<name>A0A9D9DNE2_9BACT</name>
<dbReference type="CDD" id="cd06852">
    <property type="entry name" value="GT_MraY"/>
    <property type="match status" value="1"/>
</dbReference>